<reference evidence="4" key="2">
    <citation type="journal article" date="2020" name="Nat. Commun.">
        <title>Large-scale genome sequencing of mycorrhizal fungi provides insights into the early evolution of symbiotic traits.</title>
        <authorList>
            <person name="Miyauchi S."/>
            <person name="Kiss E."/>
            <person name="Kuo A."/>
            <person name="Drula E."/>
            <person name="Kohler A."/>
            <person name="Sanchez-Garcia M."/>
            <person name="Morin E."/>
            <person name="Andreopoulos B."/>
            <person name="Barry K.W."/>
            <person name="Bonito G."/>
            <person name="Buee M."/>
            <person name="Carver A."/>
            <person name="Chen C."/>
            <person name="Cichocki N."/>
            <person name="Clum A."/>
            <person name="Culley D."/>
            <person name="Crous P.W."/>
            <person name="Fauchery L."/>
            <person name="Girlanda M."/>
            <person name="Hayes R.D."/>
            <person name="Keri Z."/>
            <person name="LaButti K."/>
            <person name="Lipzen A."/>
            <person name="Lombard V."/>
            <person name="Magnuson J."/>
            <person name="Maillard F."/>
            <person name="Murat C."/>
            <person name="Nolan M."/>
            <person name="Ohm R.A."/>
            <person name="Pangilinan J."/>
            <person name="Pereira M.F."/>
            <person name="Perotto S."/>
            <person name="Peter M."/>
            <person name="Pfister S."/>
            <person name="Riley R."/>
            <person name="Sitrit Y."/>
            <person name="Stielow J.B."/>
            <person name="Szollosi G."/>
            <person name="Zifcakova L."/>
            <person name="Stursova M."/>
            <person name="Spatafora J.W."/>
            <person name="Tedersoo L."/>
            <person name="Vaario L.M."/>
            <person name="Yamada A."/>
            <person name="Yan M."/>
            <person name="Wang P."/>
            <person name="Xu J."/>
            <person name="Bruns T."/>
            <person name="Baldrian P."/>
            <person name="Vilgalys R."/>
            <person name="Dunand C."/>
            <person name="Henrissat B."/>
            <person name="Grigoriev I.V."/>
            <person name="Hibbett D."/>
            <person name="Nagy L.G."/>
            <person name="Martin F.M."/>
        </authorList>
    </citation>
    <scope>NUCLEOTIDE SEQUENCE</scope>
    <source>
        <strain evidence="4">BED1</strain>
    </source>
</reference>
<gene>
    <name evidence="5" type="ORF">L210DRAFT_3634468</name>
    <name evidence="4" type="ORF">L210DRAFT_3767855</name>
</gene>
<keyword evidence="2" id="KW-1133">Transmembrane helix</keyword>
<keyword evidence="6" id="KW-1185">Reference proteome</keyword>
<feature type="chain" id="PRO_5042441154" description="Transmembrane protein" evidence="3">
    <location>
        <begin position="35"/>
        <end position="128"/>
    </location>
</feature>
<proteinExistence type="predicted"/>
<dbReference type="EMBL" id="WHUW01000279">
    <property type="protein sequence ID" value="KAF8415985.1"/>
    <property type="molecule type" value="Genomic_DNA"/>
</dbReference>
<comment type="caution">
    <text evidence="4">The sequence shown here is derived from an EMBL/GenBank/DDBJ whole genome shotgun (WGS) entry which is preliminary data.</text>
</comment>
<feature type="region of interest" description="Disordered" evidence="1">
    <location>
        <begin position="63"/>
        <end position="96"/>
    </location>
</feature>
<dbReference type="Proteomes" id="UP001194468">
    <property type="component" value="Unassembled WGS sequence"/>
</dbReference>
<feature type="transmembrane region" description="Helical" evidence="2">
    <location>
        <begin position="106"/>
        <end position="127"/>
    </location>
</feature>
<dbReference type="AlphaFoldDB" id="A0AAD4BBR7"/>
<evidence type="ECO:0000256" key="2">
    <source>
        <dbReference type="SAM" id="Phobius"/>
    </source>
</evidence>
<feature type="signal peptide" evidence="3">
    <location>
        <begin position="1"/>
        <end position="34"/>
    </location>
</feature>
<accession>A0AAD4BBR7</accession>
<evidence type="ECO:0008006" key="7">
    <source>
        <dbReference type="Google" id="ProtNLM"/>
    </source>
</evidence>
<feature type="compositionally biased region" description="Polar residues" evidence="1">
    <location>
        <begin position="83"/>
        <end position="96"/>
    </location>
</feature>
<sequence>MKMILFRSTFVSASTMLQTIALLCIFLSITSVSAVPQFGRPNFHVLDEPTPSRLAVPLVADSSHAPSSVTPTPSATPNVNSTAESTHTSTPTAVAQTSGASHSLSVGLGGVPVALIFSAAASAAWLVF</sequence>
<evidence type="ECO:0000313" key="5">
    <source>
        <dbReference type="EMBL" id="KAF8427229.1"/>
    </source>
</evidence>
<keyword evidence="2" id="KW-0812">Transmembrane</keyword>
<keyword evidence="3" id="KW-0732">Signal</keyword>
<reference evidence="4" key="1">
    <citation type="submission" date="2019-10" db="EMBL/GenBank/DDBJ databases">
        <authorList>
            <consortium name="DOE Joint Genome Institute"/>
            <person name="Kuo A."/>
            <person name="Miyauchi S."/>
            <person name="Kiss E."/>
            <person name="Drula E."/>
            <person name="Kohler A."/>
            <person name="Sanchez-Garcia M."/>
            <person name="Andreopoulos B."/>
            <person name="Barry K.W."/>
            <person name="Bonito G."/>
            <person name="Buee M."/>
            <person name="Carver A."/>
            <person name="Chen C."/>
            <person name="Cichocki N."/>
            <person name="Clum A."/>
            <person name="Culley D."/>
            <person name="Crous P.W."/>
            <person name="Fauchery L."/>
            <person name="Girlanda M."/>
            <person name="Hayes R."/>
            <person name="Keri Z."/>
            <person name="LaButti K."/>
            <person name="Lipzen A."/>
            <person name="Lombard V."/>
            <person name="Magnuson J."/>
            <person name="Maillard F."/>
            <person name="Morin E."/>
            <person name="Murat C."/>
            <person name="Nolan M."/>
            <person name="Ohm R."/>
            <person name="Pangilinan J."/>
            <person name="Pereira M."/>
            <person name="Perotto S."/>
            <person name="Peter M."/>
            <person name="Riley R."/>
            <person name="Sitrit Y."/>
            <person name="Stielow B."/>
            <person name="Szollosi G."/>
            <person name="Zifcakova L."/>
            <person name="Stursova M."/>
            <person name="Spatafora J.W."/>
            <person name="Tedersoo L."/>
            <person name="Vaario L.-M."/>
            <person name="Yamada A."/>
            <person name="Yan M."/>
            <person name="Wang P."/>
            <person name="Xu J."/>
            <person name="Bruns T."/>
            <person name="Baldrian P."/>
            <person name="Vilgalys R."/>
            <person name="Henrissat B."/>
            <person name="Grigoriev I.V."/>
            <person name="Hibbett D."/>
            <person name="Nagy L.G."/>
            <person name="Martin F.M."/>
        </authorList>
    </citation>
    <scope>NUCLEOTIDE SEQUENCE</scope>
    <source>
        <strain evidence="4">BED1</strain>
    </source>
</reference>
<organism evidence="4 6">
    <name type="scientific">Boletus edulis BED1</name>
    <dbReference type="NCBI Taxonomy" id="1328754"/>
    <lineage>
        <taxon>Eukaryota</taxon>
        <taxon>Fungi</taxon>
        <taxon>Dikarya</taxon>
        <taxon>Basidiomycota</taxon>
        <taxon>Agaricomycotina</taxon>
        <taxon>Agaricomycetes</taxon>
        <taxon>Agaricomycetidae</taxon>
        <taxon>Boletales</taxon>
        <taxon>Boletineae</taxon>
        <taxon>Boletaceae</taxon>
        <taxon>Boletoideae</taxon>
        <taxon>Boletus</taxon>
    </lineage>
</organism>
<protein>
    <recommendedName>
        <fullName evidence="7">Transmembrane protein</fullName>
    </recommendedName>
</protein>
<evidence type="ECO:0000256" key="1">
    <source>
        <dbReference type="SAM" id="MobiDB-lite"/>
    </source>
</evidence>
<keyword evidence="2" id="KW-0472">Membrane</keyword>
<dbReference type="EMBL" id="WHUW01000080">
    <property type="protein sequence ID" value="KAF8427229.1"/>
    <property type="molecule type" value="Genomic_DNA"/>
</dbReference>
<evidence type="ECO:0000313" key="6">
    <source>
        <dbReference type="Proteomes" id="UP001194468"/>
    </source>
</evidence>
<evidence type="ECO:0000256" key="3">
    <source>
        <dbReference type="SAM" id="SignalP"/>
    </source>
</evidence>
<evidence type="ECO:0000313" key="4">
    <source>
        <dbReference type="EMBL" id="KAF8415985.1"/>
    </source>
</evidence>
<feature type="compositionally biased region" description="Low complexity" evidence="1">
    <location>
        <begin position="65"/>
        <end position="82"/>
    </location>
</feature>
<name>A0AAD4BBR7_BOLED</name>